<keyword evidence="3" id="KW-0677">Repeat</keyword>
<dbReference type="InterPro" id="IPR049546">
    <property type="entry name" value="WDR54_beta_prop"/>
</dbReference>
<gene>
    <name evidence="9" type="ORF">DMC30DRAFT_367352</name>
</gene>
<sequence length="572" mass="58687">MAHHQPSNTAAPLSELVLSSTASASPLPTLSLHHPLTGALVYSFRAPVANSNIATTGGAPGSARSKGKDAQDEGQSLDGRRTLALVEGANGMGGFIAGLGGKDGRAGLNVWNFTRETTQHRLIPPVRLSTMTVSRDGLYMAGGTPDGRVFLWEVSSGNLLVTVDAHYRAVSALEFSDDGAALVSASEDAGVCVWAIGRLLAATPMNPPAPFATLSDHTLAVTDVRVGLGTFPHCRVMTASMDSTVKIWDISTSPASLLSTFAFPHPVTHIAWDSLERFFFAAGPSSSPSSSTSAASSSSAPTDPAPAAAAPCGSRVVRVNLYRKRRDEFGIEVAEPVGGGGRGEVERVAAGAESGREGEVYEIADTITALHLSPYSPTLLVGTSTTQTHVLSLPSLLPSRILVPPPSSTSPGPITFLSTLLRPSELGASSSGSSSAAAAGPTDLPQRAIMPQGMGRTVVPPSERERGGPNARTVDVRLGAARDVADLLSPAVGLSPFALSLAGVGAGAGAGVGVGAGAGADALDRERRRAGELEREVEALKRQLGRAVGQSERVWSRAVEGALNGRGGGEAR</sequence>
<dbReference type="GO" id="GO:0005656">
    <property type="term" value="C:nuclear pre-replicative complex"/>
    <property type="evidence" value="ECO:0007669"/>
    <property type="project" value="TreeGrafter"/>
</dbReference>
<dbReference type="PANTHER" id="PTHR18763:SF0">
    <property type="entry name" value="WD REPEAT-CONTAINING PROTEIN 18"/>
    <property type="match status" value="1"/>
</dbReference>
<dbReference type="InterPro" id="IPR001680">
    <property type="entry name" value="WD40_rpt"/>
</dbReference>
<dbReference type="Gene3D" id="2.130.10.10">
    <property type="entry name" value="YVTN repeat-like/Quinoprotein amine dehydrogenase"/>
    <property type="match status" value="1"/>
</dbReference>
<evidence type="ECO:0000256" key="2">
    <source>
        <dbReference type="ARBA" id="ARBA00022574"/>
    </source>
</evidence>
<dbReference type="PROSITE" id="PS00678">
    <property type="entry name" value="WD_REPEATS_1"/>
    <property type="match status" value="1"/>
</dbReference>
<evidence type="ECO:0000313" key="10">
    <source>
        <dbReference type="Proteomes" id="UP000311382"/>
    </source>
</evidence>
<feature type="domain" description="WD repeat-containing protein 54 beta-propeller" evidence="8">
    <location>
        <begin position="97"/>
        <end position="198"/>
    </location>
</feature>
<dbReference type="Pfam" id="PF21031">
    <property type="entry name" value="WDR54"/>
    <property type="match status" value="1"/>
</dbReference>
<dbReference type="GO" id="GO:0120330">
    <property type="term" value="C:rixosome complex"/>
    <property type="evidence" value="ECO:0007669"/>
    <property type="project" value="UniProtKB-UniRule"/>
</dbReference>
<keyword evidence="2 4" id="KW-0853">WD repeat</keyword>
<feature type="compositionally biased region" description="Low complexity" evidence="7">
    <location>
        <begin position="427"/>
        <end position="440"/>
    </location>
</feature>
<evidence type="ECO:0000313" key="9">
    <source>
        <dbReference type="EMBL" id="TNY18941.1"/>
    </source>
</evidence>
<keyword evidence="5" id="KW-0698">rRNA processing</keyword>
<dbReference type="PANTHER" id="PTHR18763">
    <property type="entry name" value="WD-REPEAT PROTEIN 18"/>
    <property type="match status" value="1"/>
</dbReference>
<dbReference type="GO" id="GO:0006364">
    <property type="term" value="P:rRNA processing"/>
    <property type="evidence" value="ECO:0007669"/>
    <property type="project" value="UniProtKB-UniRule"/>
</dbReference>
<dbReference type="Proteomes" id="UP000311382">
    <property type="component" value="Unassembled WGS sequence"/>
</dbReference>
<keyword evidence="6" id="KW-0175">Coiled coil</keyword>
<feature type="region of interest" description="Disordered" evidence="7">
    <location>
        <begin position="55"/>
        <end position="78"/>
    </location>
</feature>
<dbReference type="Pfam" id="PF00400">
    <property type="entry name" value="WD40"/>
    <property type="match status" value="1"/>
</dbReference>
<dbReference type="PROSITE" id="PS50294">
    <property type="entry name" value="WD_REPEATS_REGION"/>
    <property type="match status" value="1"/>
</dbReference>
<dbReference type="EMBL" id="SOZI01000115">
    <property type="protein sequence ID" value="TNY18941.1"/>
    <property type="molecule type" value="Genomic_DNA"/>
</dbReference>
<evidence type="ECO:0000256" key="4">
    <source>
        <dbReference type="PROSITE-ProRule" id="PRU00221"/>
    </source>
</evidence>
<evidence type="ECO:0000259" key="8">
    <source>
        <dbReference type="Pfam" id="PF21031"/>
    </source>
</evidence>
<accession>A0A5C5FT28</accession>
<evidence type="ECO:0000256" key="7">
    <source>
        <dbReference type="SAM" id="MobiDB-lite"/>
    </source>
</evidence>
<name>A0A5C5FT28_9BASI</name>
<evidence type="ECO:0000256" key="5">
    <source>
        <dbReference type="RuleBase" id="RU369067"/>
    </source>
</evidence>
<reference evidence="9 10" key="1">
    <citation type="submission" date="2019-03" db="EMBL/GenBank/DDBJ databases">
        <title>Rhodosporidium diobovatum UCD-FST 08-225 genome sequencing, assembly, and annotation.</title>
        <authorList>
            <person name="Fakankun I.U."/>
            <person name="Fristensky B."/>
            <person name="Levin D.B."/>
        </authorList>
    </citation>
    <scope>NUCLEOTIDE SEQUENCE [LARGE SCALE GENOMIC DNA]</scope>
    <source>
        <strain evidence="9 10">UCD-FST 08-225</strain>
    </source>
</reference>
<feature type="region of interest" description="Disordered" evidence="7">
    <location>
        <begin position="290"/>
        <end position="310"/>
    </location>
</feature>
<dbReference type="PROSITE" id="PS50082">
    <property type="entry name" value="WD_REPEATS_2"/>
    <property type="match status" value="3"/>
</dbReference>
<feature type="repeat" description="WD" evidence="4">
    <location>
        <begin position="163"/>
        <end position="194"/>
    </location>
</feature>
<proteinExistence type="inferred from homology"/>
<dbReference type="InterPro" id="IPR045227">
    <property type="entry name" value="WDR18/Ipi3/RID3"/>
</dbReference>
<comment type="similarity">
    <text evidence="1 5">Belongs to the WD repeat IPI3/WDR18 family.</text>
</comment>
<evidence type="ECO:0000256" key="3">
    <source>
        <dbReference type="ARBA" id="ARBA00022737"/>
    </source>
</evidence>
<evidence type="ECO:0000256" key="1">
    <source>
        <dbReference type="ARBA" id="ARBA00010143"/>
    </source>
</evidence>
<dbReference type="InterPro" id="IPR015943">
    <property type="entry name" value="WD40/YVTN_repeat-like_dom_sf"/>
</dbReference>
<organism evidence="9 10">
    <name type="scientific">Rhodotorula diobovata</name>
    <dbReference type="NCBI Taxonomy" id="5288"/>
    <lineage>
        <taxon>Eukaryota</taxon>
        <taxon>Fungi</taxon>
        <taxon>Dikarya</taxon>
        <taxon>Basidiomycota</taxon>
        <taxon>Pucciniomycotina</taxon>
        <taxon>Microbotryomycetes</taxon>
        <taxon>Sporidiobolales</taxon>
        <taxon>Sporidiobolaceae</taxon>
        <taxon>Rhodotorula</taxon>
    </lineage>
</organism>
<dbReference type="SMART" id="SM00320">
    <property type="entry name" value="WD40"/>
    <property type="match status" value="3"/>
</dbReference>
<evidence type="ECO:0000256" key="6">
    <source>
        <dbReference type="SAM" id="Coils"/>
    </source>
</evidence>
<protein>
    <recommendedName>
        <fullName evidence="5">Pre-rRNA-processing protein IPI3</fullName>
    </recommendedName>
</protein>
<dbReference type="OrthoDB" id="756370at2759"/>
<feature type="repeat" description="WD" evidence="4">
    <location>
        <begin position="128"/>
        <end position="162"/>
    </location>
</feature>
<comment type="function">
    <text evidence="5">Component of the RIX1 complex required for processing of ITS2 sequences from 35S pre-rRNA.</text>
</comment>
<dbReference type="InterPro" id="IPR036322">
    <property type="entry name" value="WD40_repeat_dom_sf"/>
</dbReference>
<dbReference type="SUPFAM" id="SSF50978">
    <property type="entry name" value="WD40 repeat-like"/>
    <property type="match status" value="1"/>
</dbReference>
<keyword evidence="10" id="KW-1185">Reference proteome</keyword>
<comment type="caution">
    <text evidence="9">The sequence shown here is derived from an EMBL/GenBank/DDBJ whole genome shotgun (WGS) entry which is preliminary data.</text>
</comment>
<dbReference type="InterPro" id="IPR019775">
    <property type="entry name" value="WD40_repeat_CS"/>
</dbReference>
<feature type="repeat" description="WD" evidence="4">
    <location>
        <begin position="236"/>
        <end position="258"/>
    </location>
</feature>
<feature type="region of interest" description="Disordered" evidence="7">
    <location>
        <begin position="427"/>
        <end position="448"/>
    </location>
</feature>
<dbReference type="GO" id="GO:0006261">
    <property type="term" value="P:DNA-templated DNA replication"/>
    <property type="evidence" value="ECO:0007669"/>
    <property type="project" value="TreeGrafter"/>
</dbReference>
<comment type="subunit">
    <text evidence="5">Component of the RIX1 complex, composed of IPI1, RIX1/IPI2 and IPI3 in a 1:2:2 stoichiometry. The complex interacts (via RIX1) with MDN1 (via its hexameric AAA ATPase ring) and the pre-60S ribosome particles.</text>
</comment>
<dbReference type="AlphaFoldDB" id="A0A5C5FT28"/>
<keyword evidence="5" id="KW-0539">Nucleus</keyword>
<dbReference type="STRING" id="5288.A0A5C5FT28"/>
<feature type="coiled-coil region" evidence="6">
    <location>
        <begin position="523"/>
        <end position="550"/>
    </location>
</feature>
<comment type="subcellular location">
    <subcellularLocation>
        <location evidence="5">Nucleus</location>
    </subcellularLocation>
</comment>